<evidence type="ECO:0008006" key="3">
    <source>
        <dbReference type="Google" id="ProtNLM"/>
    </source>
</evidence>
<evidence type="ECO:0000313" key="1">
    <source>
        <dbReference type="EMBL" id="MFC0215275.1"/>
    </source>
</evidence>
<dbReference type="EMBL" id="JBHLWN010000090">
    <property type="protein sequence ID" value="MFC0215275.1"/>
    <property type="molecule type" value="Genomic_DNA"/>
</dbReference>
<reference evidence="1 2" key="1">
    <citation type="submission" date="2024-09" db="EMBL/GenBank/DDBJ databases">
        <authorList>
            <person name="Sun Q."/>
            <person name="Mori K."/>
        </authorList>
    </citation>
    <scope>NUCLEOTIDE SEQUENCE [LARGE SCALE GENOMIC DNA]</scope>
    <source>
        <strain evidence="1 2">CCM 7759</strain>
    </source>
</reference>
<proteinExistence type="predicted"/>
<dbReference type="RefSeq" id="WP_377472718.1">
    <property type="nucleotide sequence ID" value="NZ_JBHLWN010000090.1"/>
</dbReference>
<evidence type="ECO:0000313" key="2">
    <source>
        <dbReference type="Proteomes" id="UP001589776"/>
    </source>
</evidence>
<keyword evidence="2" id="KW-1185">Reference proteome</keyword>
<dbReference type="Proteomes" id="UP001589776">
    <property type="component" value="Unassembled WGS sequence"/>
</dbReference>
<comment type="caution">
    <text evidence="1">The sequence shown here is derived from an EMBL/GenBank/DDBJ whole genome shotgun (WGS) entry which is preliminary data.</text>
</comment>
<protein>
    <recommendedName>
        <fullName evidence="3">DUF2642 domain-containing protein</fullName>
    </recommendedName>
</protein>
<accession>A0ABV6DRL5</accession>
<gene>
    <name evidence="1" type="ORF">ACFFK0_23050</name>
</gene>
<organism evidence="1 2">
    <name type="scientific">Paenibacillus chartarius</name>
    <dbReference type="NCBI Taxonomy" id="747481"/>
    <lineage>
        <taxon>Bacteria</taxon>
        <taxon>Bacillati</taxon>
        <taxon>Bacillota</taxon>
        <taxon>Bacilli</taxon>
        <taxon>Bacillales</taxon>
        <taxon>Paenibacillaceae</taxon>
        <taxon>Paenibacillus</taxon>
    </lineage>
</organism>
<name>A0ABV6DRL5_9BACL</name>
<sequence>MNFEELMAGYVGRTVEVFLTNEFFTGQLAFVGSGYITVNVAQGYYTAVLTNILIGQIEYVRVLPQPQLD</sequence>